<accession>A0A6B8KAC0</accession>
<name>A0A6B8KAC0_9HYPH</name>
<keyword evidence="3" id="KW-1185">Reference proteome</keyword>
<dbReference type="NCBIfam" id="TIGR00738">
    <property type="entry name" value="rrf2_super"/>
    <property type="match status" value="1"/>
</dbReference>
<dbReference type="InterPro" id="IPR036390">
    <property type="entry name" value="WH_DNA-bd_sf"/>
</dbReference>
<dbReference type="RefSeq" id="WP_154331533.1">
    <property type="nucleotide sequence ID" value="NZ_CP046052.1"/>
</dbReference>
<evidence type="ECO:0000313" key="2">
    <source>
        <dbReference type="EMBL" id="QGM44402.1"/>
    </source>
</evidence>
<protein>
    <submittedName>
        <fullName evidence="2">Rrf2 family transcriptional regulator</fullName>
    </submittedName>
</protein>
<dbReference type="Pfam" id="PF02082">
    <property type="entry name" value="Rrf2"/>
    <property type="match status" value="1"/>
</dbReference>
<dbReference type="GO" id="GO:0003700">
    <property type="term" value="F:DNA-binding transcription factor activity"/>
    <property type="evidence" value="ECO:0007669"/>
    <property type="project" value="TreeGrafter"/>
</dbReference>
<dbReference type="AlphaFoldDB" id="A0A6B8KAC0"/>
<dbReference type="PANTHER" id="PTHR33221:SF5">
    <property type="entry name" value="HTH-TYPE TRANSCRIPTIONAL REGULATOR ISCR"/>
    <property type="match status" value="1"/>
</dbReference>
<proteinExistence type="predicted"/>
<sequence>MLTKKGKYGLKAMTHLAQFPPGRPVPVLDIALAERIPKKFLDAILCELRNSGFVNSRMGKGGGYTLAREAHEISVGDIIRAIDGPLAPIACASRTRYQACDDCADEQLCAVRRLMQEAQRALSLVLDNCTLAEMRGMSARVSQELIYDI</sequence>
<organism evidence="2 3">
    <name type="scientific">Methylocystis heyeri</name>
    <dbReference type="NCBI Taxonomy" id="391905"/>
    <lineage>
        <taxon>Bacteria</taxon>
        <taxon>Pseudomonadati</taxon>
        <taxon>Pseudomonadota</taxon>
        <taxon>Alphaproteobacteria</taxon>
        <taxon>Hyphomicrobiales</taxon>
        <taxon>Methylocystaceae</taxon>
        <taxon>Methylocystis</taxon>
    </lineage>
</organism>
<dbReference type="KEGG" id="mhey:H2LOC_001085"/>
<dbReference type="SUPFAM" id="SSF46785">
    <property type="entry name" value="Winged helix' DNA-binding domain"/>
    <property type="match status" value="1"/>
</dbReference>
<evidence type="ECO:0000313" key="3">
    <source>
        <dbReference type="Proteomes" id="UP000309061"/>
    </source>
</evidence>
<dbReference type="EMBL" id="CP046052">
    <property type="protein sequence ID" value="QGM44402.1"/>
    <property type="molecule type" value="Genomic_DNA"/>
</dbReference>
<dbReference type="InterPro" id="IPR000944">
    <property type="entry name" value="Tscrpt_reg_Rrf2"/>
</dbReference>
<gene>
    <name evidence="2" type="ORF">H2LOC_001085</name>
</gene>
<reference evidence="2 3" key="1">
    <citation type="submission" date="2019-11" db="EMBL/GenBank/DDBJ databases">
        <title>The genome sequence of Methylocystis heyeri.</title>
        <authorList>
            <person name="Oshkin I.Y."/>
            <person name="Miroshnikov K."/>
            <person name="Dedysh S.N."/>
        </authorList>
    </citation>
    <scope>NUCLEOTIDE SEQUENCE [LARGE SCALE GENOMIC DNA]</scope>
    <source>
        <strain evidence="2 3">H2</strain>
    </source>
</reference>
<dbReference type="InterPro" id="IPR036388">
    <property type="entry name" value="WH-like_DNA-bd_sf"/>
</dbReference>
<dbReference type="Gene3D" id="1.10.10.10">
    <property type="entry name" value="Winged helix-like DNA-binding domain superfamily/Winged helix DNA-binding domain"/>
    <property type="match status" value="1"/>
</dbReference>
<dbReference type="Proteomes" id="UP000309061">
    <property type="component" value="Chromosome"/>
</dbReference>
<dbReference type="PANTHER" id="PTHR33221">
    <property type="entry name" value="WINGED HELIX-TURN-HELIX TRANSCRIPTIONAL REGULATOR, RRF2 FAMILY"/>
    <property type="match status" value="1"/>
</dbReference>
<dbReference type="PROSITE" id="PS51197">
    <property type="entry name" value="HTH_RRF2_2"/>
    <property type="match status" value="1"/>
</dbReference>
<dbReference type="GO" id="GO:0003677">
    <property type="term" value="F:DNA binding"/>
    <property type="evidence" value="ECO:0007669"/>
    <property type="project" value="UniProtKB-KW"/>
</dbReference>
<dbReference type="GO" id="GO:0005829">
    <property type="term" value="C:cytosol"/>
    <property type="evidence" value="ECO:0007669"/>
    <property type="project" value="TreeGrafter"/>
</dbReference>
<dbReference type="OrthoDB" id="9802344at2"/>
<keyword evidence="1" id="KW-0238">DNA-binding</keyword>
<evidence type="ECO:0000256" key="1">
    <source>
        <dbReference type="ARBA" id="ARBA00023125"/>
    </source>
</evidence>